<feature type="region of interest" description="Disordered" evidence="2">
    <location>
        <begin position="443"/>
        <end position="464"/>
    </location>
</feature>
<accession>A0A409WGN9</accession>
<feature type="domain" description="CS" evidence="3">
    <location>
        <begin position="1"/>
        <end position="89"/>
    </location>
</feature>
<evidence type="ECO:0000313" key="5">
    <source>
        <dbReference type="Proteomes" id="UP000283269"/>
    </source>
</evidence>
<dbReference type="PANTHER" id="PTHR12967">
    <property type="entry name" value="PROTEIN SHQ1 HOMOLOG"/>
    <property type="match status" value="1"/>
</dbReference>
<dbReference type="PANTHER" id="PTHR12967:SF0">
    <property type="entry name" value="PROTEIN SHQ1 HOMOLOG"/>
    <property type="match status" value="1"/>
</dbReference>
<gene>
    <name evidence="4" type="ORF">CVT25_011392</name>
</gene>
<dbReference type="Gene3D" id="2.60.40.790">
    <property type="match status" value="1"/>
</dbReference>
<dbReference type="GO" id="GO:0051082">
    <property type="term" value="F:unfolded protein binding"/>
    <property type="evidence" value="ECO:0007669"/>
    <property type="project" value="TreeGrafter"/>
</dbReference>
<dbReference type="FunCoup" id="A0A409WGN9">
    <property type="interactions" value="588"/>
</dbReference>
<sequence>MITPRFSCTQTDSAVIVSLYCPSIRAADVEINVDDTLVTIHVNPYFLRLNFSKPVLEDDSSSAQYDPSSGNLTITLTKENKGENFDDLDLLAKLLAPRKTVQETPSIEVLSSESFPEDELVSRTEALSIDNDEFLKASENDWQLPQEVPPPLPPLNISAQVHYGFLSMHSGYLKHVTHTENEINELGDDAEVCTKAERRLKRVKHEDDKWDEEHYMADFVDNEYIQELIHWSNPYIADRNPIQYTEKENMAILRLPRKEYLATENQTHDLYLTLVTLLFSYSYDSRTSQLDPTPESAWTMCSLTPAFTALDPPHSFRYKGGPHVFPEEELEETLVPSYRRSLAFPLYRSFALAEKCREDVAGLLSKGKRMVMRCLLEMKDILDHHEAYYIYSKIWLDDFCVWIQADASDDILELLGNTLIGVKVRKIAIGWSLQEIEKAVKDALQGERESDSDDETTDDDSDAA</sequence>
<dbReference type="STRING" id="93625.A0A409WGN9"/>
<dbReference type="InterPro" id="IPR008978">
    <property type="entry name" value="HSP20-like_chaperone"/>
</dbReference>
<proteinExistence type="inferred from homology"/>
<evidence type="ECO:0000256" key="1">
    <source>
        <dbReference type="ARBA" id="ARBA00005607"/>
    </source>
</evidence>
<reference evidence="4 5" key="1">
    <citation type="journal article" date="2018" name="Evol. Lett.">
        <title>Horizontal gene cluster transfer increased hallucinogenic mushroom diversity.</title>
        <authorList>
            <person name="Reynolds H.T."/>
            <person name="Vijayakumar V."/>
            <person name="Gluck-Thaler E."/>
            <person name="Korotkin H.B."/>
            <person name="Matheny P.B."/>
            <person name="Slot J.C."/>
        </authorList>
    </citation>
    <scope>NUCLEOTIDE SEQUENCE [LARGE SCALE GENOMIC DNA]</scope>
    <source>
        <strain evidence="4 5">2631</strain>
    </source>
</reference>
<dbReference type="Pfam" id="PF21413">
    <property type="entry name" value="SHQ1-like_CS"/>
    <property type="match status" value="1"/>
</dbReference>
<evidence type="ECO:0000256" key="2">
    <source>
        <dbReference type="SAM" id="MobiDB-lite"/>
    </source>
</evidence>
<dbReference type="GO" id="GO:0005654">
    <property type="term" value="C:nucleoplasm"/>
    <property type="evidence" value="ECO:0007669"/>
    <property type="project" value="TreeGrafter"/>
</dbReference>
<name>A0A409WGN9_PSICY</name>
<dbReference type="EMBL" id="NHYD01003436">
    <property type="protein sequence ID" value="PPQ77600.1"/>
    <property type="molecule type" value="Genomic_DNA"/>
</dbReference>
<dbReference type="GO" id="GO:0005737">
    <property type="term" value="C:cytoplasm"/>
    <property type="evidence" value="ECO:0007669"/>
    <property type="project" value="TreeGrafter"/>
</dbReference>
<dbReference type="SUPFAM" id="SSF49764">
    <property type="entry name" value="HSP20-like chaperones"/>
    <property type="match status" value="1"/>
</dbReference>
<dbReference type="InParanoid" id="A0A409WGN9"/>
<dbReference type="PROSITE" id="PS51203">
    <property type="entry name" value="CS"/>
    <property type="match status" value="1"/>
</dbReference>
<dbReference type="CDD" id="cd06463">
    <property type="entry name" value="p23_like"/>
    <property type="match status" value="1"/>
</dbReference>
<dbReference type="AlphaFoldDB" id="A0A409WGN9"/>
<comment type="caution">
    <text evidence="4">The sequence shown here is derived from an EMBL/GenBank/DDBJ whole genome shotgun (WGS) entry which is preliminary data.</text>
</comment>
<dbReference type="InterPro" id="IPR048696">
    <property type="entry name" value="SHQ1-like_CS"/>
</dbReference>
<feature type="compositionally biased region" description="Acidic residues" evidence="2">
    <location>
        <begin position="450"/>
        <end position="464"/>
    </location>
</feature>
<protein>
    <recommendedName>
        <fullName evidence="3">CS domain-containing protein</fullName>
    </recommendedName>
</protein>
<comment type="similarity">
    <text evidence="1">Belongs to the SHQ1 family.</text>
</comment>
<evidence type="ECO:0000313" key="4">
    <source>
        <dbReference type="EMBL" id="PPQ77600.1"/>
    </source>
</evidence>
<dbReference type="InterPro" id="IPR007052">
    <property type="entry name" value="CS_dom"/>
</dbReference>
<keyword evidence="5" id="KW-1185">Reference proteome</keyword>
<dbReference type="InterPro" id="IPR039742">
    <property type="entry name" value="Shq1"/>
</dbReference>
<dbReference type="GO" id="GO:0000493">
    <property type="term" value="P:box H/ACA snoRNP assembly"/>
    <property type="evidence" value="ECO:0007669"/>
    <property type="project" value="InterPro"/>
</dbReference>
<dbReference type="Pfam" id="PF04925">
    <property type="entry name" value="SHQ1"/>
    <property type="match status" value="1"/>
</dbReference>
<evidence type="ECO:0000259" key="3">
    <source>
        <dbReference type="PROSITE" id="PS51203"/>
    </source>
</evidence>
<dbReference type="InterPro" id="IPR007009">
    <property type="entry name" value="Shq1_C"/>
</dbReference>
<dbReference type="OrthoDB" id="73639at2759"/>
<dbReference type="Proteomes" id="UP000283269">
    <property type="component" value="Unassembled WGS sequence"/>
</dbReference>
<organism evidence="4 5">
    <name type="scientific">Psilocybe cyanescens</name>
    <dbReference type="NCBI Taxonomy" id="93625"/>
    <lineage>
        <taxon>Eukaryota</taxon>
        <taxon>Fungi</taxon>
        <taxon>Dikarya</taxon>
        <taxon>Basidiomycota</taxon>
        <taxon>Agaricomycotina</taxon>
        <taxon>Agaricomycetes</taxon>
        <taxon>Agaricomycetidae</taxon>
        <taxon>Agaricales</taxon>
        <taxon>Agaricineae</taxon>
        <taxon>Strophariaceae</taxon>
        <taxon>Psilocybe</taxon>
    </lineage>
</organism>